<keyword evidence="1" id="KW-0694">RNA-binding</keyword>
<protein>
    <recommendedName>
        <fullName evidence="3">RRM domain-containing protein</fullName>
    </recommendedName>
</protein>
<dbReference type="GO" id="GO:0003723">
    <property type="term" value="F:RNA binding"/>
    <property type="evidence" value="ECO:0007669"/>
    <property type="project" value="UniProtKB-UniRule"/>
</dbReference>
<organism evidence="4 5">
    <name type="scientific">Reticulomyxa filosa</name>
    <dbReference type="NCBI Taxonomy" id="46433"/>
    <lineage>
        <taxon>Eukaryota</taxon>
        <taxon>Sar</taxon>
        <taxon>Rhizaria</taxon>
        <taxon>Retaria</taxon>
        <taxon>Foraminifera</taxon>
        <taxon>Monothalamids</taxon>
        <taxon>Reticulomyxidae</taxon>
        <taxon>Reticulomyxa</taxon>
    </lineage>
</organism>
<gene>
    <name evidence="4" type="ORF">RFI_08840</name>
</gene>
<sequence length="379" mass="43765">MFDKVLSTAIGYRELLIALLAHHKKPIDIGELEHEFEELFNMHLNACSPVINRVLKKINDPTLNQEQKQSQLHHTSQAVDESNSSRSSLHSSLRSSYSSLKSMITKFRLATNFELHYEKNRALFELVCPKCRQDASVIKSPFKEDHRTVFMGGFAHGTSTKELEDALAEYGAKMIDCKGISFRNYGWSFVTVETPQQAEDLIARSPIQIRGRNIDVRPFIDRKRVVSFVERKEEVNQLQDFKNHQQNRPSPKKLLIAVLDAVQQNPSGLTVAQMQTNLFHKFQFRVDGPEITKLVSRNAKLLQIKRHPIEKIKMHRLKMDELKWKILKIWNSSDSTQDGTDENNVVSEGEEKVKEQKVLSLADFENEFARPRYTPYCNQ</sequence>
<evidence type="ECO:0000256" key="1">
    <source>
        <dbReference type="PROSITE-ProRule" id="PRU00176"/>
    </source>
</evidence>
<evidence type="ECO:0000313" key="4">
    <source>
        <dbReference type="EMBL" id="ETO28294.1"/>
    </source>
</evidence>
<feature type="domain" description="RRM" evidence="3">
    <location>
        <begin position="147"/>
        <end position="231"/>
    </location>
</feature>
<proteinExistence type="predicted"/>
<dbReference type="SMART" id="SM00360">
    <property type="entry name" value="RRM"/>
    <property type="match status" value="1"/>
</dbReference>
<dbReference type="InterPro" id="IPR012677">
    <property type="entry name" value="Nucleotide-bd_a/b_plait_sf"/>
</dbReference>
<feature type="region of interest" description="Disordered" evidence="2">
    <location>
        <begin position="64"/>
        <end position="90"/>
    </location>
</feature>
<dbReference type="AlphaFoldDB" id="X6NRE2"/>
<dbReference type="OrthoDB" id="439808at2759"/>
<feature type="compositionally biased region" description="Polar residues" evidence="2">
    <location>
        <begin position="64"/>
        <end position="81"/>
    </location>
</feature>
<evidence type="ECO:0000256" key="2">
    <source>
        <dbReference type="SAM" id="MobiDB-lite"/>
    </source>
</evidence>
<accession>X6NRE2</accession>
<dbReference type="Proteomes" id="UP000023152">
    <property type="component" value="Unassembled WGS sequence"/>
</dbReference>
<comment type="caution">
    <text evidence="4">The sequence shown here is derived from an EMBL/GenBank/DDBJ whole genome shotgun (WGS) entry which is preliminary data.</text>
</comment>
<dbReference type="Gene3D" id="3.30.70.330">
    <property type="match status" value="1"/>
</dbReference>
<evidence type="ECO:0000259" key="3">
    <source>
        <dbReference type="PROSITE" id="PS50102"/>
    </source>
</evidence>
<dbReference type="PROSITE" id="PS50102">
    <property type="entry name" value="RRM"/>
    <property type="match status" value="1"/>
</dbReference>
<dbReference type="EMBL" id="ASPP01006748">
    <property type="protein sequence ID" value="ETO28294.1"/>
    <property type="molecule type" value="Genomic_DNA"/>
</dbReference>
<dbReference type="InterPro" id="IPR000504">
    <property type="entry name" value="RRM_dom"/>
</dbReference>
<evidence type="ECO:0000313" key="5">
    <source>
        <dbReference type="Proteomes" id="UP000023152"/>
    </source>
</evidence>
<keyword evidence="5" id="KW-1185">Reference proteome</keyword>
<reference evidence="4 5" key="1">
    <citation type="journal article" date="2013" name="Curr. Biol.">
        <title>The Genome of the Foraminiferan Reticulomyxa filosa.</title>
        <authorList>
            <person name="Glockner G."/>
            <person name="Hulsmann N."/>
            <person name="Schleicher M."/>
            <person name="Noegel A.A."/>
            <person name="Eichinger L."/>
            <person name="Gallinger C."/>
            <person name="Pawlowski J."/>
            <person name="Sierra R."/>
            <person name="Euteneuer U."/>
            <person name="Pillet L."/>
            <person name="Moustafa A."/>
            <person name="Platzer M."/>
            <person name="Groth M."/>
            <person name="Szafranski K."/>
            <person name="Schliwa M."/>
        </authorList>
    </citation>
    <scope>NUCLEOTIDE SEQUENCE [LARGE SCALE GENOMIC DNA]</scope>
</reference>
<dbReference type="InterPro" id="IPR035979">
    <property type="entry name" value="RBD_domain_sf"/>
</dbReference>
<name>X6NRE2_RETFI</name>
<dbReference type="SUPFAM" id="SSF54928">
    <property type="entry name" value="RNA-binding domain, RBD"/>
    <property type="match status" value="1"/>
</dbReference>